<feature type="transmembrane region" description="Helical" evidence="1">
    <location>
        <begin position="215"/>
        <end position="236"/>
    </location>
</feature>
<feature type="transmembrane region" description="Helical" evidence="1">
    <location>
        <begin position="182"/>
        <end position="203"/>
    </location>
</feature>
<dbReference type="GO" id="GO:0016747">
    <property type="term" value="F:acyltransferase activity, transferring groups other than amino-acyl groups"/>
    <property type="evidence" value="ECO:0007669"/>
    <property type="project" value="InterPro"/>
</dbReference>
<dbReference type="AlphaFoldDB" id="A0A918PGH5"/>
<dbReference type="EMBL" id="BMZA01000007">
    <property type="protein sequence ID" value="GGZ05900.1"/>
    <property type="molecule type" value="Genomic_DNA"/>
</dbReference>
<keyword evidence="1" id="KW-0812">Transmembrane</keyword>
<feature type="transmembrane region" description="Helical" evidence="1">
    <location>
        <begin position="299"/>
        <end position="319"/>
    </location>
</feature>
<sequence>MSIEPGAIERGGVAGRERYVALDAIRGAAALAVLFYHLRNLKPDGITQPDGAEGAMFASGYLAVDLFFVMSGFVIAHAYGHRLGPALPPGRFLALRFVRLQPVMAIGVLIGFGFALVQRLAGLPDAPGLFAIATSLPFNLAMLPNLLLPCSLFLFNAPAWSLFFELAANAGYGVLFARARPIALRVCAGTCMGGLVGLVIVGWQIGDIDHGVDLIHWPVALVRIGFSFPLGVLLYHARDRWARHIPRLPVWLLLAACVAALAPSPQGMWRGLYDIGFATVLSPLLVMLGAVARPGSRSLAAASWLGLISYPLYALHAPIKHIVEAAVPLGFAGLYWTATVAALIAAHVVATRVDEPARALLGRLLDRLIQSPPAAATTRRGAQP</sequence>
<keyword evidence="4" id="KW-1185">Reference proteome</keyword>
<feature type="transmembrane region" description="Helical" evidence="1">
    <location>
        <begin position="248"/>
        <end position="265"/>
    </location>
</feature>
<comment type="caution">
    <text evidence="3">The sequence shown here is derived from an EMBL/GenBank/DDBJ whole genome shotgun (WGS) entry which is preliminary data.</text>
</comment>
<evidence type="ECO:0000313" key="3">
    <source>
        <dbReference type="EMBL" id="GGZ05900.1"/>
    </source>
</evidence>
<feature type="transmembrane region" description="Helical" evidence="1">
    <location>
        <begin position="325"/>
        <end position="350"/>
    </location>
</feature>
<evidence type="ECO:0000259" key="2">
    <source>
        <dbReference type="Pfam" id="PF01757"/>
    </source>
</evidence>
<proteinExistence type="predicted"/>
<keyword evidence="3" id="KW-0012">Acyltransferase</keyword>
<feature type="transmembrane region" description="Helical" evidence="1">
    <location>
        <begin position="100"/>
        <end position="117"/>
    </location>
</feature>
<organism evidence="3 4">
    <name type="scientific">Novosphingobium colocasiae</name>
    <dbReference type="NCBI Taxonomy" id="1256513"/>
    <lineage>
        <taxon>Bacteria</taxon>
        <taxon>Pseudomonadati</taxon>
        <taxon>Pseudomonadota</taxon>
        <taxon>Alphaproteobacteria</taxon>
        <taxon>Sphingomonadales</taxon>
        <taxon>Sphingomonadaceae</taxon>
        <taxon>Novosphingobium</taxon>
    </lineage>
</organism>
<name>A0A918PGH5_9SPHN</name>
<accession>A0A918PGH5</accession>
<dbReference type="Pfam" id="PF01757">
    <property type="entry name" value="Acyl_transf_3"/>
    <property type="match status" value="1"/>
</dbReference>
<evidence type="ECO:0000313" key="4">
    <source>
        <dbReference type="Proteomes" id="UP000648075"/>
    </source>
</evidence>
<dbReference type="RefSeq" id="WP_189621151.1">
    <property type="nucleotide sequence ID" value="NZ_BMZA01000007.1"/>
</dbReference>
<keyword evidence="1" id="KW-1133">Transmembrane helix</keyword>
<keyword evidence="1" id="KW-0472">Membrane</keyword>
<gene>
    <name evidence="3" type="primary">rspF</name>
    <name evidence="3" type="ORF">GCM10011614_20910</name>
</gene>
<protein>
    <submittedName>
        <fullName evidence="3">Acyltransferase</fullName>
    </submittedName>
</protein>
<feature type="transmembrane region" description="Helical" evidence="1">
    <location>
        <begin position="129"/>
        <end position="147"/>
    </location>
</feature>
<keyword evidence="3" id="KW-0808">Transferase</keyword>
<dbReference type="PANTHER" id="PTHR23028">
    <property type="entry name" value="ACETYLTRANSFERASE"/>
    <property type="match status" value="1"/>
</dbReference>
<dbReference type="InterPro" id="IPR050879">
    <property type="entry name" value="Acyltransferase_3"/>
</dbReference>
<feature type="transmembrane region" description="Helical" evidence="1">
    <location>
        <begin position="59"/>
        <end position="80"/>
    </location>
</feature>
<evidence type="ECO:0000256" key="1">
    <source>
        <dbReference type="SAM" id="Phobius"/>
    </source>
</evidence>
<feature type="transmembrane region" description="Helical" evidence="1">
    <location>
        <begin position="271"/>
        <end position="292"/>
    </location>
</feature>
<dbReference type="PANTHER" id="PTHR23028:SF134">
    <property type="entry name" value="PUTATIVE (AFU_ORTHOLOGUE AFUA_4G08520)-RELATED"/>
    <property type="match status" value="1"/>
</dbReference>
<reference evidence="3" key="2">
    <citation type="submission" date="2020-09" db="EMBL/GenBank/DDBJ databases">
        <authorList>
            <person name="Sun Q."/>
            <person name="Kim S."/>
        </authorList>
    </citation>
    <scope>NUCLEOTIDE SEQUENCE</scope>
    <source>
        <strain evidence="3">KCTC 32255</strain>
    </source>
</reference>
<feature type="domain" description="Acyltransferase 3" evidence="2">
    <location>
        <begin position="20"/>
        <end position="348"/>
    </location>
</feature>
<dbReference type="InterPro" id="IPR002656">
    <property type="entry name" value="Acyl_transf_3_dom"/>
</dbReference>
<feature type="transmembrane region" description="Helical" evidence="1">
    <location>
        <begin position="153"/>
        <end position="175"/>
    </location>
</feature>
<dbReference type="Proteomes" id="UP000648075">
    <property type="component" value="Unassembled WGS sequence"/>
</dbReference>
<reference evidence="3" key="1">
    <citation type="journal article" date="2014" name="Int. J. Syst. Evol. Microbiol.">
        <title>Complete genome sequence of Corynebacterium casei LMG S-19264T (=DSM 44701T), isolated from a smear-ripened cheese.</title>
        <authorList>
            <consortium name="US DOE Joint Genome Institute (JGI-PGF)"/>
            <person name="Walter F."/>
            <person name="Albersmeier A."/>
            <person name="Kalinowski J."/>
            <person name="Ruckert C."/>
        </authorList>
    </citation>
    <scope>NUCLEOTIDE SEQUENCE</scope>
    <source>
        <strain evidence="3">KCTC 32255</strain>
    </source>
</reference>